<evidence type="ECO:0000256" key="2">
    <source>
        <dbReference type="ARBA" id="ARBA00022448"/>
    </source>
</evidence>
<dbReference type="GO" id="GO:0042956">
    <property type="term" value="P:maltodextrin transmembrane transport"/>
    <property type="evidence" value="ECO:0007669"/>
    <property type="project" value="TreeGrafter"/>
</dbReference>
<evidence type="ECO:0000313" key="5">
    <source>
        <dbReference type="Proteomes" id="UP000184080"/>
    </source>
</evidence>
<dbReference type="GO" id="GO:0015768">
    <property type="term" value="P:maltose transport"/>
    <property type="evidence" value="ECO:0007669"/>
    <property type="project" value="TreeGrafter"/>
</dbReference>
<reference evidence="4 5" key="1">
    <citation type="submission" date="2016-11" db="EMBL/GenBank/DDBJ databases">
        <authorList>
            <person name="Jaros S."/>
            <person name="Januszkiewicz K."/>
            <person name="Wedrychowicz H."/>
        </authorList>
    </citation>
    <scope>NUCLEOTIDE SEQUENCE [LARGE SCALE GENOMIC DNA]</scope>
    <source>
        <strain evidence="4 5">DSM 21864</strain>
    </source>
</reference>
<dbReference type="Gene3D" id="3.40.190.10">
    <property type="entry name" value="Periplasmic binding protein-like II"/>
    <property type="match status" value="1"/>
</dbReference>
<keyword evidence="2" id="KW-0813">Transport</keyword>
<dbReference type="Pfam" id="PF01547">
    <property type="entry name" value="SBP_bac_1"/>
    <property type="match status" value="1"/>
</dbReference>
<evidence type="ECO:0000256" key="1">
    <source>
        <dbReference type="ARBA" id="ARBA00008520"/>
    </source>
</evidence>
<organism evidence="4 5">
    <name type="scientific">Clostridium amylolyticum</name>
    <dbReference type="NCBI Taxonomy" id="1121298"/>
    <lineage>
        <taxon>Bacteria</taxon>
        <taxon>Bacillati</taxon>
        <taxon>Bacillota</taxon>
        <taxon>Clostridia</taxon>
        <taxon>Eubacteriales</taxon>
        <taxon>Clostridiaceae</taxon>
        <taxon>Clostridium</taxon>
    </lineage>
</organism>
<dbReference type="STRING" id="1121298.SAMN05444401_4076"/>
<dbReference type="PANTHER" id="PTHR30061">
    <property type="entry name" value="MALTOSE-BINDING PERIPLASMIC PROTEIN"/>
    <property type="match status" value="1"/>
</dbReference>
<dbReference type="PROSITE" id="PS51257">
    <property type="entry name" value="PROKAR_LIPOPROTEIN"/>
    <property type="match status" value="1"/>
</dbReference>
<dbReference type="PANTHER" id="PTHR30061:SF50">
    <property type="entry name" value="MALTOSE_MALTODEXTRIN-BINDING PERIPLASMIC PROTEIN"/>
    <property type="match status" value="1"/>
</dbReference>
<keyword evidence="3" id="KW-0732">Signal</keyword>
<protein>
    <submittedName>
        <fullName evidence="4">Carbohydrate ABC transporter substrate-binding protein, CUT1 family</fullName>
    </submittedName>
</protein>
<dbReference type="GO" id="GO:0055052">
    <property type="term" value="C:ATP-binding cassette (ABC) transporter complex, substrate-binding subunit-containing"/>
    <property type="evidence" value="ECO:0007669"/>
    <property type="project" value="TreeGrafter"/>
</dbReference>
<proteinExistence type="inferred from homology"/>
<sequence length="410" mass="46824">MKGKQYLVILISFLFIFIFSGCKKNSSNKSSSNKKLNIYVDIKDEKTKEVFKIIIDEFEKENKNVELNIMNSMSKSKIDEDMAKSDNIDMVVINRNVMLELKEKGIISDLSSIYEKVNLNQKFYSAVCAYGKIGDKYFGIPVIPYSLEIIYNKESIKQFGINKLDNLNDTEMLFKRMKEKNLKIPVILNEELTPSLAVAGFVGNNTINVGELEKYYDVGKEKYNNITYMQNFFSELNNLVKASGIDDKFFEKKDTSAIKDVEKGSVPAAIAMSYVSKELRDLPLNILSSYSLSSVKVNPPIIVNAIICASANSKNQEDINKFLEFIIEDSVQKKIADEGYITGNREANKNFQGYLQNIISHFENANENNVLFFYNLPEKMILPLNNEVEKVLGGSYSNDQWRKVIENTYK</sequence>
<dbReference type="RefSeq" id="WP_073011226.1">
    <property type="nucleotide sequence ID" value="NZ_FQZO01000009.1"/>
</dbReference>
<keyword evidence="5" id="KW-1185">Reference proteome</keyword>
<dbReference type="InterPro" id="IPR006059">
    <property type="entry name" value="SBP"/>
</dbReference>
<evidence type="ECO:0000313" key="4">
    <source>
        <dbReference type="EMBL" id="SHJ85747.1"/>
    </source>
</evidence>
<comment type="similarity">
    <text evidence="1">Belongs to the bacterial solute-binding protein 1 family.</text>
</comment>
<dbReference type="Proteomes" id="UP000184080">
    <property type="component" value="Unassembled WGS sequence"/>
</dbReference>
<gene>
    <name evidence="4" type="ORF">SAMN05444401_4076</name>
</gene>
<dbReference type="GO" id="GO:1901982">
    <property type="term" value="F:maltose binding"/>
    <property type="evidence" value="ECO:0007669"/>
    <property type="project" value="TreeGrafter"/>
</dbReference>
<name>A0A1M6MQJ8_9CLOT</name>
<dbReference type="EMBL" id="FQZO01000009">
    <property type="protein sequence ID" value="SHJ85747.1"/>
    <property type="molecule type" value="Genomic_DNA"/>
</dbReference>
<dbReference type="AlphaFoldDB" id="A0A1M6MQJ8"/>
<accession>A0A1M6MQJ8</accession>
<evidence type="ECO:0000256" key="3">
    <source>
        <dbReference type="ARBA" id="ARBA00022729"/>
    </source>
</evidence>
<dbReference type="SUPFAM" id="SSF53850">
    <property type="entry name" value="Periplasmic binding protein-like II"/>
    <property type="match status" value="1"/>
</dbReference>